<keyword evidence="3" id="KW-1185">Reference proteome</keyword>
<comment type="caution">
    <text evidence="2">The sequence shown here is derived from an EMBL/GenBank/DDBJ whole genome shotgun (WGS) entry which is preliminary data.</text>
</comment>
<dbReference type="RefSeq" id="WP_123218128.1">
    <property type="nucleotide sequence ID" value="NZ_RJTM01000170.1"/>
</dbReference>
<organism evidence="2 3">
    <name type="scientific">Sinomicrobium pectinilyticum</name>
    <dbReference type="NCBI Taxonomy" id="1084421"/>
    <lineage>
        <taxon>Bacteria</taxon>
        <taxon>Pseudomonadati</taxon>
        <taxon>Bacteroidota</taxon>
        <taxon>Flavobacteriia</taxon>
        <taxon>Flavobacteriales</taxon>
        <taxon>Flavobacteriaceae</taxon>
        <taxon>Sinomicrobium</taxon>
    </lineage>
</organism>
<dbReference type="AlphaFoldDB" id="A0A3N0DHX3"/>
<proteinExistence type="predicted"/>
<dbReference type="EMBL" id="RJTM01000170">
    <property type="protein sequence ID" value="RNL75245.1"/>
    <property type="molecule type" value="Genomic_DNA"/>
</dbReference>
<protein>
    <submittedName>
        <fullName evidence="2">Uncharacterized protein</fullName>
    </submittedName>
</protein>
<feature type="chain" id="PRO_5018007094" evidence="1">
    <location>
        <begin position="21"/>
        <end position="304"/>
    </location>
</feature>
<reference evidence="2 3" key="1">
    <citation type="submission" date="2018-10" db="EMBL/GenBank/DDBJ databases">
        <title>Sinomicrobium pectinilyticum sp. nov., a pectinase-producing bacterium isolated from alkaline and saline soil, and emended description of the genus Sinomicrobium.</title>
        <authorList>
            <person name="Cheng B."/>
            <person name="Li C."/>
            <person name="Lai Q."/>
            <person name="Du M."/>
            <person name="Shao Z."/>
            <person name="Xu P."/>
            <person name="Yang C."/>
        </authorList>
    </citation>
    <scope>NUCLEOTIDE SEQUENCE [LARGE SCALE GENOMIC DNA]</scope>
    <source>
        <strain evidence="2 3">5DNS001</strain>
    </source>
</reference>
<sequence length="304" mass="34898">MMRNNNFIVAILVLALFLNACNTKKQRTKNSDSLVIESPYLGQKPPGLIPEVFAPGIISTEAYFEAGGTFSPDMKEFYFVRQGGKYEKRTPLVIRYENHSWGNETVTDIIHPFFSKDGNIMYRGNTYRERTDTGWSDIKNLGAPFKDFRIMGLSVSSKGTYYFDEASKIGTIRYSRLINGKHEEPQKVSKEINTGKWIAHPFIAPDESYLMWDAQKEDGYGDNDLYISFRQKDGSWGTAINMGNKINTALQENGAHVTPDGKYLFFWRGYEKVREDGSTYWIGSIYWGDFIQLKKELLENKNIN</sequence>
<dbReference type="OrthoDB" id="9809364at2"/>
<accession>A0A3N0DHX3</accession>
<name>A0A3N0DHX3_SINP1</name>
<keyword evidence="1" id="KW-0732">Signal</keyword>
<evidence type="ECO:0000256" key="1">
    <source>
        <dbReference type="SAM" id="SignalP"/>
    </source>
</evidence>
<dbReference type="SUPFAM" id="SSF82171">
    <property type="entry name" value="DPP6 N-terminal domain-like"/>
    <property type="match status" value="1"/>
</dbReference>
<gene>
    <name evidence="2" type="ORF">ED312_21725</name>
</gene>
<feature type="signal peptide" evidence="1">
    <location>
        <begin position="1"/>
        <end position="20"/>
    </location>
</feature>
<evidence type="ECO:0000313" key="2">
    <source>
        <dbReference type="EMBL" id="RNL75245.1"/>
    </source>
</evidence>
<dbReference type="Proteomes" id="UP000267469">
    <property type="component" value="Unassembled WGS sequence"/>
</dbReference>
<evidence type="ECO:0000313" key="3">
    <source>
        <dbReference type="Proteomes" id="UP000267469"/>
    </source>
</evidence>